<dbReference type="Pfam" id="PF14272">
    <property type="entry name" value="Gly_rich_SFCGS"/>
    <property type="match status" value="1"/>
</dbReference>
<sequence length="282" mass="29810">MSESPTETSTQSSTASPAPPPTRPSLIGQVADAAGPLGREDRDDLAELLALVERYADDEGIALDDTRWLAVAVHALAFVRRVREGERLDELAPELYAEVPPERLGRVRDLIGHYTAPRGWTAPDTEVLLLALHFETARQERPPQDQEHEESETMAVKIVIGHRLGKGQAVADGIRAAGAEPVLIPGPGADMKVGDVMAAEEAALGISFCGSGGAGAVTAKAKYGHEIEFGMRSAQAGVTAVEQGRTVLGFGFLDSEELGFKVAEALLKRLDATGRARGGEGS</sequence>
<dbReference type="InterPro" id="IPR020034">
    <property type="entry name" value="CHP03577_EF0830/AHA3911"/>
</dbReference>
<name>A0ABN2WQ90_9ACTN</name>
<dbReference type="RefSeq" id="WP_344533513.1">
    <property type="nucleotide sequence ID" value="NZ_BAAAPE010000016.1"/>
</dbReference>
<feature type="compositionally biased region" description="Low complexity" evidence="1">
    <location>
        <begin position="1"/>
        <end position="16"/>
    </location>
</feature>
<accession>A0ABN2WQ90</accession>
<feature type="region of interest" description="Disordered" evidence="1">
    <location>
        <begin position="1"/>
        <end position="39"/>
    </location>
</feature>
<dbReference type="Gene3D" id="1.10.1790.10">
    <property type="entry name" value="PRD domain"/>
    <property type="match status" value="1"/>
</dbReference>
<dbReference type="NCBIfam" id="TIGR03577">
    <property type="entry name" value="EF_0830"/>
    <property type="match status" value="1"/>
</dbReference>
<keyword evidence="4" id="KW-1185">Reference proteome</keyword>
<proteinExistence type="predicted"/>
<dbReference type="SUPFAM" id="SSF63520">
    <property type="entry name" value="PTS-regulatory domain, PRD"/>
    <property type="match status" value="1"/>
</dbReference>
<dbReference type="EMBL" id="BAAAPE010000016">
    <property type="protein sequence ID" value="GAA2096503.1"/>
    <property type="molecule type" value="Genomic_DNA"/>
</dbReference>
<dbReference type="PROSITE" id="PS51372">
    <property type="entry name" value="PRD_2"/>
    <property type="match status" value="1"/>
</dbReference>
<organism evidence="3 4">
    <name type="scientific">Streptomyces albiaxialis</name>
    <dbReference type="NCBI Taxonomy" id="329523"/>
    <lineage>
        <taxon>Bacteria</taxon>
        <taxon>Bacillati</taxon>
        <taxon>Actinomycetota</taxon>
        <taxon>Actinomycetes</taxon>
        <taxon>Kitasatosporales</taxon>
        <taxon>Streptomycetaceae</taxon>
        <taxon>Streptomyces</taxon>
    </lineage>
</organism>
<evidence type="ECO:0000259" key="2">
    <source>
        <dbReference type="PROSITE" id="PS51372"/>
    </source>
</evidence>
<evidence type="ECO:0000313" key="3">
    <source>
        <dbReference type="EMBL" id="GAA2096503.1"/>
    </source>
</evidence>
<evidence type="ECO:0000256" key="1">
    <source>
        <dbReference type="SAM" id="MobiDB-lite"/>
    </source>
</evidence>
<dbReference type="InterPro" id="IPR036634">
    <property type="entry name" value="PRD_sf"/>
</dbReference>
<evidence type="ECO:0000313" key="4">
    <source>
        <dbReference type="Proteomes" id="UP001500016"/>
    </source>
</evidence>
<comment type="caution">
    <text evidence="3">The sequence shown here is derived from an EMBL/GenBank/DDBJ whole genome shotgun (WGS) entry which is preliminary data.</text>
</comment>
<protein>
    <recommendedName>
        <fullName evidence="2">PRD domain-containing protein</fullName>
    </recommendedName>
</protein>
<gene>
    <name evidence="3" type="ORF">GCM10009801_66170</name>
</gene>
<dbReference type="InterPro" id="IPR011608">
    <property type="entry name" value="PRD"/>
</dbReference>
<reference evidence="4" key="1">
    <citation type="journal article" date="2019" name="Int. J. Syst. Evol. Microbiol.">
        <title>The Global Catalogue of Microorganisms (GCM) 10K type strain sequencing project: providing services to taxonomists for standard genome sequencing and annotation.</title>
        <authorList>
            <consortium name="The Broad Institute Genomics Platform"/>
            <consortium name="The Broad Institute Genome Sequencing Center for Infectious Disease"/>
            <person name="Wu L."/>
            <person name="Ma J."/>
        </authorList>
    </citation>
    <scope>NUCLEOTIDE SEQUENCE [LARGE SCALE GENOMIC DNA]</scope>
    <source>
        <strain evidence="4">JCM 15478</strain>
    </source>
</reference>
<dbReference type="Proteomes" id="UP001500016">
    <property type="component" value="Unassembled WGS sequence"/>
</dbReference>
<feature type="domain" description="PRD" evidence="2">
    <location>
        <begin position="36"/>
        <end position="144"/>
    </location>
</feature>